<reference evidence="1" key="1">
    <citation type="submission" date="2023-01" db="EMBL/GenBank/DDBJ databases">
        <authorList>
            <person name="Piombo E."/>
        </authorList>
    </citation>
    <scope>NUCLEOTIDE SEQUENCE</scope>
</reference>
<protein>
    <submittedName>
        <fullName evidence="1">Uncharacterized protein</fullName>
    </submittedName>
</protein>
<comment type="caution">
    <text evidence="1">The sequence shown here is derived from an EMBL/GenBank/DDBJ whole genome shotgun (WGS) entry which is preliminary data.</text>
</comment>
<gene>
    <name evidence="1" type="ORF">CCHLO57077_00013025</name>
</gene>
<evidence type="ECO:0000313" key="2">
    <source>
        <dbReference type="Proteomes" id="UP001160390"/>
    </source>
</evidence>
<dbReference type="PANTHER" id="PTHR42085">
    <property type="entry name" value="F-BOX DOMAIN-CONTAINING PROTEIN"/>
    <property type="match status" value="1"/>
</dbReference>
<dbReference type="PANTHER" id="PTHR42085:SF2">
    <property type="entry name" value="F-BOX DOMAIN-CONTAINING PROTEIN"/>
    <property type="match status" value="1"/>
</dbReference>
<organism evidence="1 2">
    <name type="scientific">Clonostachys chloroleuca</name>
    <dbReference type="NCBI Taxonomy" id="1926264"/>
    <lineage>
        <taxon>Eukaryota</taxon>
        <taxon>Fungi</taxon>
        <taxon>Dikarya</taxon>
        <taxon>Ascomycota</taxon>
        <taxon>Pezizomycotina</taxon>
        <taxon>Sordariomycetes</taxon>
        <taxon>Hypocreomycetidae</taxon>
        <taxon>Hypocreales</taxon>
        <taxon>Bionectriaceae</taxon>
        <taxon>Clonostachys</taxon>
    </lineage>
</organism>
<dbReference type="InterPro" id="IPR038883">
    <property type="entry name" value="AN11006-like"/>
</dbReference>
<dbReference type="AlphaFoldDB" id="A0AA35PY98"/>
<accession>A0AA35PY98</accession>
<proteinExistence type="predicted"/>
<name>A0AA35PY98_9HYPO</name>
<keyword evidence="2" id="KW-1185">Reference proteome</keyword>
<dbReference type="Proteomes" id="UP001160390">
    <property type="component" value="Unassembled WGS sequence"/>
</dbReference>
<evidence type="ECO:0000313" key="1">
    <source>
        <dbReference type="EMBL" id="CAI6047066.1"/>
    </source>
</evidence>
<sequence length="382" mass="44682">MVDITNISFPTPHVTPEAVTDNIFPFYVTMDRQRINPQKDCPLFKLSAEIRQQIYDYVFQTEPNKGKKYPLRRSWRRPGFEAPPHVHTKLLQTCSLIYSECWAIPTLNTTMIIHEGSEQDRIPGDPMAAVTHPSQLLLGLPAWQVLLLQHVHITLTQFQLENGVLESWLSTLHKARSSAGYYVQRFIKQKCFNTPQLQNFAKTGLMEVKIRSLTVRINRQDWWFWDYEPTGKDDDLMSEGGEEDEGLEYILSLPQPPSPYSVKSFDKLHPFANNFGMTFALETWRGKLWELDDVIFEAPGPDGEDDSEDKPNFMVWDGKIHKESWEKGKGDHGIWWVTQPEFEEDARKIEVRYIRFVQERFVEPANNPRKRKWAQPPRIEEF</sequence>
<dbReference type="EMBL" id="CABFNP030000582">
    <property type="protein sequence ID" value="CAI6047066.1"/>
    <property type="molecule type" value="Genomic_DNA"/>
</dbReference>